<comment type="caution">
    <text evidence="2">The sequence shown here is derived from an EMBL/GenBank/DDBJ whole genome shotgun (WGS) entry which is preliminary data.</text>
</comment>
<feature type="region of interest" description="Disordered" evidence="1">
    <location>
        <begin position="466"/>
        <end position="536"/>
    </location>
</feature>
<dbReference type="Gene3D" id="1.10.287.1490">
    <property type="match status" value="1"/>
</dbReference>
<evidence type="ECO:0000313" key="3">
    <source>
        <dbReference type="Proteomes" id="UP001642484"/>
    </source>
</evidence>
<dbReference type="EMBL" id="CAXAMN010021363">
    <property type="protein sequence ID" value="CAK9058743.1"/>
    <property type="molecule type" value="Genomic_DNA"/>
</dbReference>
<feature type="compositionally biased region" description="Basic and acidic residues" evidence="1">
    <location>
        <begin position="365"/>
        <end position="380"/>
    </location>
</feature>
<proteinExistence type="predicted"/>
<dbReference type="PANTHER" id="PTHR45615">
    <property type="entry name" value="MYOSIN HEAVY CHAIN, NON-MUSCLE"/>
    <property type="match status" value="1"/>
</dbReference>
<sequence>MPRIPQSRSAGALPGVGKANVSHLQQSGGLVVADSNRMTWGTIDMTSDGPTAAMVKGWPRWAIPGFLDEVPPRLDLCRQRLLAAEIELGRAEKAGGLDIGDSAPEKAESVPAVLQDLPPLAGPDDGPDEFAHLPHEGEMLLEQVSELEAQLSSTEVKFKDLETSHAAARQQRNAYSSQLDSSTEQISALAARIAALAGELDTSQQHNQELKGKIVASRANTQKLQQQLLKSDREVAHARYENCKLEEFLQSTRGVAEDFRDRLEVSEAEQDKLRARIRELQESNEAVREDANQRIEELEEALQEADSSIEELQQEKETLEQNRNRLAESLQAQKEQTSAQEQLVASLRQQQVQEERSKAAVQKQLDGKEKEVEELQKQLERMAQTIEEAEQSRAAAEERAAAPQEPPDTAAEVAASEKAGKQRIEELEEALRQQQMQEERSKAVQEERSKAEVEELQKLLEKMAQAIKQAEQSRAAAEERAAASQEPPDTAAEVAANEKAGNQRVEELEEALRQHQVQEERSKAAIQKQLEGKDKEVEELQKQLVEMAQAIKQAEQSRPAGEEHADAPQESPEKAAEVAARVVVSHWVEKAGSQSPAEEKSVRDNQQTSEWLSQWDSEDIFLTVPMVMASGMCEQGLAPTRVGLKGSDFLIQPLLPAGPPERMKLSSVKSISTEVCGDNVSLLLDIEEGGAQRRLQLKSDEESTEALLATLTLDVRVMPGEELKR</sequence>
<organism evidence="2 3">
    <name type="scientific">Durusdinium trenchii</name>
    <dbReference type="NCBI Taxonomy" id="1381693"/>
    <lineage>
        <taxon>Eukaryota</taxon>
        <taxon>Sar</taxon>
        <taxon>Alveolata</taxon>
        <taxon>Dinophyceae</taxon>
        <taxon>Suessiales</taxon>
        <taxon>Symbiodiniaceae</taxon>
        <taxon>Durusdinium</taxon>
    </lineage>
</organism>
<dbReference type="PANTHER" id="PTHR45615:SF63">
    <property type="entry name" value="CHROMOSOME UNDETERMINED SCAFFOLD_10, WHOLE GENOME SHOTGUN SEQUENCE"/>
    <property type="match status" value="1"/>
</dbReference>
<feature type="region of interest" description="Disordered" evidence="1">
    <location>
        <begin position="548"/>
        <end position="575"/>
    </location>
</feature>
<dbReference type="Proteomes" id="UP001642484">
    <property type="component" value="Unassembled WGS sequence"/>
</dbReference>
<protein>
    <submittedName>
        <fullName evidence="2">Uncharacterized protein</fullName>
    </submittedName>
</protein>
<gene>
    <name evidence="2" type="ORF">CCMP2556_LOCUS28957</name>
</gene>
<feature type="compositionally biased region" description="Basic and acidic residues" evidence="1">
    <location>
        <begin position="560"/>
        <end position="575"/>
    </location>
</feature>
<accession>A0ABP0N5N9</accession>
<keyword evidence="3" id="KW-1185">Reference proteome</keyword>
<reference evidence="2 3" key="1">
    <citation type="submission" date="2024-02" db="EMBL/GenBank/DDBJ databases">
        <authorList>
            <person name="Chen Y."/>
            <person name="Shah S."/>
            <person name="Dougan E. K."/>
            <person name="Thang M."/>
            <person name="Chan C."/>
        </authorList>
    </citation>
    <scope>NUCLEOTIDE SEQUENCE [LARGE SCALE GENOMIC DNA]</scope>
</reference>
<evidence type="ECO:0000313" key="2">
    <source>
        <dbReference type="EMBL" id="CAK9058743.1"/>
    </source>
</evidence>
<feature type="region of interest" description="Disordered" evidence="1">
    <location>
        <begin position="590"/>
        <end position="609"/>
    </location>
</feature>
<evidence type="ECO:0000256" key="1">
    <source>
        <dbReference type="SAM" id="MobiDB-lite"/>
    </source>
</evidence>
<name>A0ABP0N5N9_9DINO</name>
<feature type="compositionally biased region" description="Basic and acidic residues" evidence="1">
    <location>
        <begin position="418"/>
        <end position="453"/>
    </location>
</feature>
<feature type="compositionally biased region" description="Basic and acidic residues" evidence="1">
    <location>
        <begin position="504"/>
        <end position="523"/>
    </location>
</feature>
<feature type="region of interest" description="Disordered" evidence="1">
    <location>
        <begin position="350"/>
        <end position="453"/>
    </location>
</feature>